<name>A0A022W4U6_TRIRU</name>
<dbReference type="AlphaFoldDB" id="A0A022W4U6"/>
<keyword evidence="2" id="KW-0472">Membrane</keyword>
<evidence type="ECO:0000313" key="3">
    <source>
        <dbReference type="EMBL" id="EZF53465.1"/>
    </source>
</evidence>
<keyword evidence="2" id="KW-0812">Transmembrane</keyword>
<feature type="transmembrane region" description="Helical" evidence="2">
    <location>
        <begin position="113"/>
        <end position="140"/>
    </location>
</feature>
<sequence length="157" mass="16722">MLLESGNHRLGCPGRVPGRQEEALLDKGGLFFGRQSGAAGLVCMHVLANSLFWSRSGSNSSSSSSSSSSRGREGVEGGTWRRRGHVVFGLLVGVVQKLWRLVLPGRRASESELVSVVVVVVAVIIVLFFFVVLLVVAVVVQAEVKVPVGGGRELDRV</sequence>
<keyword evidence="2" id="KW-1133">Transmembrane helix</keyword>
<feature type="compositionally biased region" description="Low complexity" evidence="1">
    <location>
        <begin position="55"/>
        <end position="69"/>
    </location>
</feature>
<organism evidence="3">
    <name type="scientific">Trichophyton rubrum CBS 288.86</name>
    <dbReference type="NCBI Taxonomy" id="1215330"/>
    <lineage>
        <taxon>Eukaryota</taxon>
        <taxon>Fungi</taxon>
        <taxon>Dikarya</taxon>
        <taxon>Ascomycota</taxon>
        <taxon>Pezizomycotina</taxon>
        <taxon>Eurotiomycetes</taxon>
        <taxon>Eurotiomycetidae</taxon>
        <taxon>Onygenales</taxon>
        <taxon>Arthrodermataceae</taxon>
        <taxon>Trichophyton</taxon>
    </lineage>
</organism>
<gene>
    <name evidence="3" type="ORF">H103_03618</name>
</gene>
<protein>
    <submittedName>
        <fullName evidence="3">Uncharacterized protein</fullName>
    </submittedName>
</protein>
<evidence type="ECO:0000256" key="2">
    <source>
        <dbReference type="SAM" id="Phobius"/>
    </source>
</evidence>
<dbReference type="EMBL" id="KK207817">
    <property type="protein sequence ID" value="EZF53465.1"/>
    <property type="molecule type" value="Genomic_DNA"/>
</dbReference>
<proteinExistence type="predicted"/>
<dbReference type="Proteomes" id="UP000023758">
    <property type="component" value="Unassembled WGS sequence"/>
</dbReference>
<reference evidence="3" key="1">
    <citation type="submission" date="2014-02" db="EMBL/GenBank/DDBJ databases">
        <title>The Genome Sequence of Trichophyton rubrum (morphotype fischeri) CBS 288.86.</title>
        <authorList>
            <consortium name="The Broad Institute Genomics Platform"/>
            <person name="Cuomo C.A."/>
            <person name="White T.C."/>
            <person name="Graser Y."/>
            <person name="Martinez-Rossi N."/>
            <person name="Heitman J."/>
            <person name="Young S.K."/>
            <person name="Zeng Q."/>
            <person name="Gargeya S."/>
            <person name="Abouelleil A."/>
            <person name="Alvarado L."/>
            <person name="Chapman S.B."/>
            <person name="Gainer-Dewar J."/>
            <person name="Goldberg J."/>
            <person name="Griggs A."/>
            <person name="Gujja S."/>
            <person name="Hansen M."/>
            <person name="Howarth C."/>
            <person name="Imamovic A."/>
            <person name="Larimer J."/>
            <person name="Martinez D."/>
            <person name="Murphy C."/>
            <person name="Pearson M.D."/>
            <person name="Persinoti G."/>
            <person name="Poon T."/>
            <person name="Priest M."/>
            <person name="Roberts A.D."/>
            <person name="Saif S."/>
            <person name="Shea T.D."/>
            <person name="Sykes S.N."/>
            <person name="Wortman J."/>
            <person name="Nusbaum C."/>
            <person name="Birren B."/>
        </authorList>
    </citation>
    <scope>NUCLEOTIDE SEQUENCE [LARGE SCALE GENOMIC DNA]</scope>
    <source>
        <strain evidence="3">CBS 288.86</strain>
    </source>
</reference>
<accession>A0A022W4U6</accession>
<dbReference type="HOGENOM" id="CLU_1679224_0_0_1"/>
<feature type="region of interest" description="Disordered" evidence="1">
    <location>
        <begin position="55"/>
        <end position="77"/>
    </location>
</feature>
<evidence type="ECO:0000256" key="1">
    <source>
        <dbReference type="SAM" id="MobiDB-lite"/>
    </source>
</evidence>